<protein>
    <submittedName>
        <fullName evidence="1">Sulfotransferase family 2 domain-containing protein</fullName>
    </submittedName>
</protein>
<evidence type="ECO:0000313" key="2">
    <source>
        <dbReference type="Proteomes" id="UP000471381"/>
    </source>
</evidence>
<dbReference type="AlphaFoldDB" id="A0A6N9TP48"/>
<dbReference type="Pfam" id="PF03567">
    <property type="entry name" value="Sulfotransfer_2"/>
    <property type="match status" value="1"/>
</dbReference>
<dbReference type="InterPro" id="IPR005331">
    <property type="entry name" value="Sulfotransferase"/>
</dbReference>
<proteinExistence type="predicted"/>
<dbReference type="Gene3D" id="3.40.50.300">
    <property type="entry name" value="P-loop containing nucleotide triphosphate hydrolases"/>
    <property type="match status" value="1"/>
</dbReference>
<gene>
    <name evidence="1" type="ORF">GTQ48_17275</name>
</gene>
<dbReference type="Proteomes" id="UP000471381">
    <property type="component" value="Unassembled WGS sequence"/>
</dbReference>
<dbReference type="GO" id="GO:0008146">
    <property type="term" value="F:sulfotransferase activity"/>
    <property type="evidence" value="ECO:0007669"/>
    <property type="project" value="InterPro"/>
</dbReference>
<keyword evidence="2" id="KW-1185">Reference proteome</keyword>
<evidence type="ECO:0000313" key="1">
    <source>
        <dbReference type="EMBL" id="NDW17269.1"/>
    </source>
</evidence>
<comment type="caution">
    <text evidence="1">The sequence shown here is derived from an EMBL/GenBank/DDBJ whole genome shotgun (WGS) entry which is preliminary data.</text>
</comment>
<name>A0A6N9TP48_9ALTE</name>
<organism evidence="1 2">
    <name type="scientific">Alteromonas genovensis</name>
    <dbReference type="NCBI Taxonomy" id="471225"/>
    <lineage>
        <taxon>Bacteria</taxon>
        <taxon>Pseudomonadati</taxon>
        <taxon>Pseudomonadota</taxon>
        <taxon>Gammaproteobacteria</taxon>
        <taxon>Alteromonadales</taxon>
        <taxon>Alteromonadaceae</taxon>
        <taxon>Alteromonas/Salinimonas group</taxon>
        <taxon>Alteromonas</taxon>
    </lineage>
</organism>
<keyword evidence="1" id="KW-0808">Transferase</keyword>
<dbReference type="SUPFAM" id="SSF52540">
    <property type="entry name" value="P-loop containing nucleoside triphosphate hydrolases"/>
    <property type="match status" value="1"/>
</dbReference>
<dbReference type="GO" id="GO:0016020">
    <property type="term" value="C:membrane"/>
    <property type="evidence" value="ECO:0007669"/>
    <property type="project" value="InterPro"/>
</dbReference>
<reference evidence="1 2" key="1">
    <citation type="submission" date="2020-01" db="EMBL/GenBank/DDBJ databases">
        <title>Genomes of bacteria type strains.</title>
        <authorList>
            <person name="Chen J."/>
            <person name="Zhu S."/>
            <person name="Yang J."/>
        </authorList>
    </citation>
    <scope>NUCLEOTIDE SEQUENCE [LARGE SCALE GENOMIC DNA]</scope>
    <source>
        <strain evidence="1 2">LMG 24078</strain>
    </source>
</reference>
<sequence>MPLYLNNEQAVTFLHIPKTAGTTIESWLNESGRFQQLLFSQKKLDDMLVTPQHLGYQTLTELTKELKRPFEYKFAVVRNPFDRIVSEFFYRIKLGSIQLGGNAESLFPAWTVHNLKKYQKKPELLDNHLRPQSYYVSNDVEVFKFEDGIENVLSSVADRIGIQGNVQVKPKKVGDKKSVRWSSTAIQMVLELYEQDFERFGYSENISSLDVESSMFRIKKNEAIYNIKLAEKKIKTMVRSKSNR</sequence>
<dbReference type="InterPro" id="IPR027417">
    <property type="entry name" value="P-loop_NTPase"/>
</dbReference>
<dbReference type="RefSeq" id="WP_163107783.1">
    <property type="nucleotide sequence ID" value="NZ_JAAAWO010000021.1"/>
</dbReference>
<dbReference type="EMBL" id="JAAAWO010000021">
    <property type="protein sequence ID" value="NDW17269.1"/>
    <property type="molecule type" value="Genomic_DNA"/>
</dbReference>
<accession>A0A6N9TP48</accession>